<dbReference type="Pfam" id="PF26254">
    <property type="entry name" value="Ig_TRAPPC9-Trs120_1st"/>
    <property type="match status" value="1"/>
</dbReference>
<comment type="caution">
    <text evidence="8">The sequence shown here is derived from an EMBL/GenBank/DDBJ whole genome shotgun (WGS) entry which is preliminary data.</text>
</comment>
<dbReference type="Proteomes" id="UP000298061">
    <property type="component" value="Unassembled WGS sequence"/>
</dbReference>
<dbReference type="InterPro" id="IPR058567">
    <property type="entry name" value="Ig_TRAPPC9_Trs120_3rd"/>
</dbReference>
<evidence type="ECO:0000259" key="7">
    <source>
        <dbReference type="Pfam" id="PF26282"/>
    </source>
</evidence>
<dbReference type="OrthoDB" id="27962at2759"/>
<dbReference type="EMBL" id="SFCI01000092">
    <property type="protein sequence ID" value="TFY82625.1"/>
    <property type="molecule type" value="Genomic_DNA"/>
</dbReference>
<dbReference type="STRING" id="135208.A0A4Z0A7A8"/>
<dbReference type="Pfam" id="PF26251">
    <property type="entry name" value="TPR_TRAPPC9-Trs120"/>
    <property type="match status" value="1"/>
</dbReference>
<dbReference type="InterPro" id="IPR058564">
    <property type="entry name" value="TPR_TRAPPC9_Trs120"/>
</dbReference>
<feature type="region of interest" description="Disordered" evidence="3">
    <location>
        <begin position="1"/>
        <end position="25"/>
    </location>
</feature>
<evidence type="ECO:0000313" key="8">
    <source>
        <dbReference type="EMBL" id="TFY82625.1"/>
    </source>
</evidence>
<organism evidence="8 9">
    <name type="scientific">Hericium alpestre</name>
    <dbReference type="NCBI Taxonomy" id="135208"/>
    <lineage>
        <taxon>Eukaryota</taxon>
        <taxon>Fungi</taxon>
        <taxon>Dikarya</taxon>
        <taxon>Basidiomycota</taxon>
        <taxon>Agaricomycotina</taxon>
        <taxon>Agaricomycetes</taxon>
        <taxon>Russulales</taxon>
        <taxon>Hericiaceae</taxon>
        <taxon>Hericium</taxon>
    </lineage>
</organism>
<feature type="compositionally biased region" description="Low complexity" evidence="3">
    <location>
        <begin position="44"/>
        <end position="61"/>
    </location>
</feature>
<name>A0A4Z0A7A8_9AGAM</name>
<dbReference type="Pfam" id="PF26280">
    <property type="entry name" value="Ig_TRAPPC9-Trs120_2nd"/>
    <property type="match status" value="1"/>
</dbReference>
<evidence type="ECO:0000256" key="3">
    <source>
        <dbReference type="SAM" id="MobiDB-lite"/>
    </source>
</evidence>
<feature type="compositionally biased region" description="Basic and acidic residues" evidence="3">
    <location>
        <begin position="1"/>
        <end position="11"/>
    </location>
</feature>
<feature type="domain" description="Trs120/TRAPPC9 first Ig-like" evidence="6">
    <location>
        <begin position="486"/>
        <end position="689"/>
    </location>
</feature>
<dbReference type="InterPro" id="IPR058565">
    <property type="entry name" value="Ig_TRAPPC9_Trs120_1st"/>
</dbReference>
<dbReference type="AlphaFoldDB" id="A0A4Z0A7A8"/>
<feature type="compositionally biased region" description="Polar residues" evidence="3">
    <location>
        <begin position="321"/>
        <end position="333"/>
    </location>
</feature>
<evidence type="ECO:0000259" key="4">
    <source>
        <dbReference type="Pfam" id="PF08626"/>
    </source>
</evidence>
<feature type="domain" description="Trs120/TRAPPC9 TPR region" evidence="5">
    <location>
        <begin position="159"/>
        <end position="472"/>
    </location>
</feature>
<gene>
    <name evidence="8" type="ORF">EWM64_g1393</name>
</gene>
<dbReference type="Pfam" id="PF08626">
    <property type="entry name" value="TRAPPC9-Trs120"/>
    <property type="match status" value="1"/>
</dbReference>
<dbReference type="GO" id="GO:0005802">
    <property type="term" value="C:trans-Golgi network"/>
    <property type="evidence" value="ECO:0007669"/>
    <property type="project" value="TreeGrafter"/>
</dbReference>
<evidence type="ECO:0000256" key="1">
    <source>
        <dbReference type="ARBA" id="ARBA00004555"/>
    </source>
</evidence>
<evidence type="ECO:0000256" key="2">
    <source>
        <dbReference type="ARBA" id="ARBA00023034"/>
    </source>
</evidence>
<evidence type="ECO:0000259" key="5">
    <source>
        <dbReference type="Pfam" id="PF26251"/>
    </source>
</evidence>
<comment type="subcellular location">
    <subcellularLocation>
        <location evidence="1">Golgi apparatus</location>
    </subcellularLocation>
</comment>
<dbReference type="PANTHER" id="PTHR21512">
    <property type="entry name" value="TRAFFICKING PROTEIN PARTICLE COMPLEX SUBUNIT 9"/>
    <property type="match status" value="1"/>
</dbReference>
<feature type="region of interest" description="Disordered" evidence="3">
    <location>
        <begin position="321"/>
        <end position="348"/>
    </location>
</feature>
<dbReference type="Pfam" id="PF26282">
    <property type="entry name" value="Ig_TRAPPC9-Trs120_3rd"/>
    <property type="match status" value="1"/>
</dbReference>
<proteinExistence type="predicted"/>
<keyword evidence="2" id="KW-0333">Golgi apparatus</keyword>
<reference evidence="8 9" key="1">
    <citation type="submission" date="2019-02" db="EMBL/GenBank/DDBJ databases">
        <title>Genome sequencing of the rare red list fungi Hericium alpestre (H. flagellum).</title>
        <authorList>
            <person name="Buettner E."/>
            <person name="Kellner H."/>
        </authorList>
    </citation>
    <scope>NUCLEOTIDE SEQUENCE [LARGE SCALE GENOMIC DNA]</scope>
    <source>
        <strain evidence="8 9">DSM 108284</strain>
    </source>
</reference>
<dbReference type="PANTHER" id="PTHR21512:SF5">
    <property type="entry name" value="TRAFFICKING PROTEIN PARTICLE COMPLEX SUBUNIT 9"/>
    <property type="match status" value="1"/>
</dbReference>
<feature type="domain" description="Trs120/TRAPPC9 N-terminal" evidence="4">
    <location>
        <begin position="67"/>
        <end position="137"/>
    </location>
</feature>
<evidence type="ECO:0000313" key="9">
    <source>
        <dbReference type="Proteomes" id="UP000298061"/>
    </source>
</evidence>
<keyword evidence="9" id="KW-1185">Reference proteome</keyword>
<protein>
    <submittedName>
        <fullName evidence="8">Uncharacterized protein</fullName>
    </submittedName>
</protein>
<sequence>MPKPLMDEPESRSLPPLPSFNSQPDLTTQATLRAKNGVSLAMKRTSSTSPGTTPPGSRQSTLTVSAPKKRLSVIGTASSHGRLYKVLGDFFLLAARTEDALIWYTEAIALFKSPSDAVWHASALEGQATIAVLDAWSLGQGLQSSFSNSREPWSEVQEKLNQAVALYAKGDPHSESEHQQELLAYLYTTAVLRQTSLLFATWSAKGWGPLAFTALLHPGPTPYLPPTLSHSSANPIVDLERLSSISGITRAQIAAVLAQAHGPWLLHLSHRERIGILEAIAAMYSSLGYHRKEAYILREVIGCILDLIVCGREELGSSWTSPYDLPSTSNSQLGDKGAVGRKGNESSEGNESILNLVKYVCKAHGINLEAVALAESSSFKENNANGQAELKLQDVEKYDALSENADDPYGWPELQIGIIREALAVAEALPNSLAAAQFGLSALRTLQPVLSEEDQFHFYSTAARALSTAHRRGDKRLVEYWSGQPVVSIELLPVPSVRLLVENPSTLLTANGINALPRLTDPFLYNPRRSMMAQGNTLVVKDELVEFVVTLRNPYVFDLEIQTLALSTSGVPFESKPIPVTIPSNSYHSVAITGKATSTGELIIRGCHVQIAGGASREFILPLSTSEEEDRKSRRRSTLACEVGRSKYSGLDSRPWEKTGKRQSVQRMSKKSSTKIVSLHFMEVKVVPEQPLLRIRWSSLTHGALMLYDGEMSSIRLTLENVSSLPIDFLRLTFDDSTIVPAQQALSEGELSVFDTYETEYELIHRPAFSWNQEQHASTIPPVTVYHMLECHRMDILPFSHGDIDNSQEERQTSVVTPADVRKALLNVGEEDGWCLFSIDVRNTYGLPFEVEFVPTDVPTATATCLIAPGSTSRIVLPLKKILLSEEVTSKPIPTLSDRQFVVTKSSLTTAEEKAQRELFWYREELFKCIKGTWREAGGARSGDLYLRQQRMTLPMLEALRTETARVHMSLMYREGDDEPSWQAVDRKRGNYLPRPYEFVYLRTRITNLSFTPLVLTVDFNMEPVDYVIAEGTLADVPVGRLASGESFELETALFFVACGRFELMADIRILGGNRDESRVGVGQLTAIVVEQ</sequence>
<feature type="region of interest" description="Disordered" evidence="3">
    <location>
        <begin position="42"/>
        <end position="64"/>
    </location>
</feature>
<feature type="domain" description="Trs120/TRAPPC9 third Ig-like" evidence="7">
    <location>
        <begin position="790"/>
        <end position="960"/>
    </location>
</feature>
<accession>A0A4Z0A7A8</accession>
<evidence type="ECO:0000259" key="6">
    <source>
        <dbReference type="Pfam" id="PF26254"/>
    </source>
</evidence>
<dbReference type="InterPro" id="IPR058563">
    <property type="entry name" value="Trs120_TRAPPC9_N"/>
</dbReference>
<dbReference type="InterPro" id="IPR013935">
    <property type="entry name" value="Trs120_TRAPPC9"/>
</dbReference>